<dbReference type="EnsemblPlants" id="Pp3c16_6080V3.1">
    <property type="protein sequence ID" value="Pp3c16_6080V3.1"/>
    <property type="gene ID" value="Pp3c16_6080"/>
</dbReference>
<dbReference type="InterPro" id="IPR018022">
    <property type="entry name" value="IPT"/>
</dbReference>
<evidence type="ECO:0000256" key="9">
    <source>
        <dbReference type="ARBA" id="ARBA00022842"/>
    </source>
</evidence>
<comment type="similarity">
    <text evidence="2 11">Belongs to the IPP transferase family.</text>
</comment>
<dbReference type="InterPro" id="IPR027417">
    <property type="entry name" value="P-loop_NTPase"/>
</dbReference>
<dbReference type="EC" id="2.5.1.75" evidence="3"/>
<keyword evidence="9" id="KW-0460">Magnesium</keyword>
<reference evidence="12 14" key="2">
    <citation type="journal article" date="2018" name="Plant J.">
        <title>The Physcomitrella patens chromosome-scale assembly reveals moss genome structure and evolution.</title>
        <authorList>
            <person name="Lang D."/>
            <person name="Ullrich K.K."/>
            <person name="Murat F."/>
            <person name="Fuchs J."/>
            <person name="Jenkins J."/>
            <person name="Haas F.B."/>
            <person name="Piednoel M."/>
            <person name="Gundlach H."/>
            <person name="Van Bel M."/>
            <person name="Meyberg R."/>
            <person name="Vives C."/>
            <person name="Morata J."/>
            <person name="Symeonidi A."/>
            <person name="Hiss M."/>
            <person name="Muchero W."/>
            <person name="Kamisugi Y."/>
            <person name="Saleh O."/>
            <person name="Blanc G."/>
            <person name="Decker E.L."/>
            <person name="van Gessel N."/>
            <person name="Grimwood J."/>
            <person name="Hayes R.D."/>
            <person name="Graham S.W."/>
            <person name="Gunter L.E."/>
            <person name="McDaniel S.F."/>
            <person name="Hoernstein S.N.W."/>
            <person name="Larsson A."/>
            <person name="Li F.W."/>
            <person name="Perroud P.F."/>
            <person name="Phillips J."/>
            <person name="Ranjan P."/>
            <person name="Rokshar D.S."/>
            <person name="Rothfels C.J."/>
            <person name="Schneider L."/>
            <person name="Shu S."/>
            <person name="Stevenson D.W."/>
            <person name="Thummler F."/>
            <person name="Tillich M."/>
            <person name="Villarreal Aguilar J.C."/>
            <person name="Widiez T."/>
            <person name="Wong G.K."/>
            <person name="Wymore A."/>
            <person name="Zhang Y."/>
            <person name="Zimmer A.D."/>
            <person name="Quatrano R.S."/>
            <person name="Mayer K.F.X."/>
            <person name="Goodstein D."/>
            <person name="Casacuberta J.M."/>
            <person name="Vandepoele K."/>
            <person name="Reski R."/>
            <person name="Cuming A.C."/>
            <person name="Tuskan G.A."/>
            <person name="Maumus F."/>
            <person name="Salse J."/>
            <person name="Schmutz J."/>
            <person name="Rensing S.A."/>
        </authorList>
    </citation>
    <scope>NUCLEOTIDE SEQUENCE [LARGE SCALE GENOMIC DNA]</scope>
    <source>
        <strain evidence="13 14">cv. Gransden 2004</strain>
    </source>
</reference>
<reference evidence="12 14" key="1">
    <citation type="journal article" date="2008" name="Science">
        <title>The Physcomitrella genome reveals evolutionary insights into the conquest of land by plants.</title>
        <authorList>
            <person name="Rensing S."/>
            <person name="Lang D."/>
            <person name="Zimmer A."/>
            <person name="Terry A."/>
            <person name="Salamov A."/>
            <person name="Shapiro H."/>
            <person name="Nishiyama T."/>
            <person name="Perroud P.-F."/>
            <person name="Lindquist E."/>
            <person name="Kamisugi Y."/>
            <person name="Tanahashi T."/>
            <person name="Sakakibara K."/>
            <person name="Fujita T."/>
            <person name="Oishi K."/>
            <person name="Shin-I T."/>
            <person name="Kuroki Y."/>
            <person name="Toyoda A."/>
            <person name="Suzuki Y."/>
            <person name="Hashimoto A."/>
            <person name="Yamaguchi K."/>
            <person name="Sugano A."/>
            <person name="Kohara Y."/>
            <person name="Fujiyama A."/>
            <person name="Anterola A."/>
            <person name="Aoki S."/>
            <person name="Ashton N."/>
            <person name="Barbazuk W.B."/>
            <person name="Barker E."/>
            <person name="Bennetzen J."/>
            <person name="Bezanilla M."/>
            <person name="Blankenship R."/>
            <person name="Cho S.H."/>
            <person name="Dutcher S."/>
            <person name="Estelle M."/>
            <person name="Fawcett J.A."/>
            <person name="Gundlach H."/>
            <person name="Hanada K."/>
            <person name="Heyl A."/>
            <person name="Hicks K.A."/>
            <person name="Hugh J."/>
            <person name="Lohr M."/>
            <person name="Mayer K."/>
            <person name="Melkozernov A."/>
            <person name="Murata T."/>
            <person name="Nelson D."/>
            <person name="Pils B."/>
            <person name="Prigge M."/>
            <person name="Reiss B."/>
            <person name="Renner T."/>
            <person name="Rombauts S."/>
            <person name="Rushton P."/>
            <person name="Sanderfoot A."/>
            <person name="Schween G."/>
            <person name="Shiu S.-H."/>
            <person name="Stueber K."/>
            <person name="Theodoulou F.L."/>
            <person name="Tu H."/>
            <person name="Van de Peer Y."/>
            <person name="Verrier P.J."/>
            <person name="Waters E."/>
            <person name="Wood A."/>
            <person name="Yang L."/>
            <person name="Cove D."/>
            <person name="Cuming A."/>
            <person name="Hasebe M."/>
            <person name="Lucas S."/>
            <person name="Mishler D.B."/>
            <person name="Reski R."/>
            <person name="Grigoriev I."/>
            <person name="Quatrano R.S."/>
            <person name="Boore J.L."/>
        </authorList>
    </citation>
    <scope>NUCLEOTIDE SEQUENCE [LARGE SCALE GENOMIC DNA]</scope>
    <source>
        <strain evidence="13 14">cv. Gransden 2004</strain>
    </source>
</reference>
<evidence type="ECO:0000256" key="5">
    <source>
        <dbReference type="ARBA" id="ARBA00022694"/>
    </source>
</evidence>
<evidence type="ECO:0000256" key="3">
    <source>
        <dbReference type="ARBA" id="ARBA00012665"/>
    </source>
</evidence>
<dbReference type="NCBIfam" id="TIGR00174">
    <property type="entry name" value="miaA"/>
    <property type="match status" value="1"/>
</dbReference>
<keyword evidence="7 11" id="KW-0547">Nucleotide-binding</keyword>
<keyword evidence="4 11" id="KW-0808">Transferase</keyword>
<dbReference type="GO" id="GO:0006400">
    <property type="term" value="P:tRNA modification"/>
    <property type="evidence" value="ECO:0000318"/>
    <property type="project" value="GO_Central"/>
</dbReference>
<sequence length="503" mass="56584">MRTSRACPFMCSRGWELVAQGNNERKRWEEWWSCRERIGVESMVKKKVRLVVRANVTVEKSDKQVRLLTEAGGAAGTLGCLELSGRLDTRSNGKVTSLGTQRGRVVVIAGPTAVGKSRVAIALAKQLRGEIISADSIQVYKGMNVGSAKTPLLEREGVPHHLLDMISPMEEYSASRFLKDARAATKMVLDSGHVPIVVGGTCTYLHWYMNGEARAPKPSPKSNAANKERIERLVDRPGDWEFAVHTLAQAGDPATAYSLCRNDWPRLRRALEGILISGQSGGVSTKPHNYTLDNMDIPEWDYDYDFQCYFLYQNRAELYRWIDLRCEQMIAEPQGLLQEASWLLDLGLLPNTSSASRGIGYQEAMEFLVECRGTGGITTEEKFLAFLSGFQHVSRSLVKKQLRWFRSSHDSAVKQFHWIDASQPTDQILEALRAEYLRRPGYPSELKGSNALIDASYKEGKTLKYYDAKNRIFTSSSTIAPVLRWVKKTQGDLRPIPRRFVTV</sequence>
<dbReference type="Pfam" id="PF01715">
    <property type="entry name" value="IPPT"/>
    <property type="match status" value="1"/>
</dbReference>
<dbReference type="AlphaFoldDB" id="A0A2K1J7C7"/>
<dbReference type="PaxDb" id="3218-PP1S341_1V6.1"/>
<keyword evidence="6" id="KW-0203">Cytokinin biosynthesis</keyword>
<dbReference type="PANTHER" id="PTHR11088:SF60">
    <property type="entry name" value="TRNA DIMETHYLALLYLTRANSFERASE"/>
    <property type="match status" value="1"/>
</dbReference>
<dbReference type="Gramene" id="Pp3c16_6080V3.1">
    <property type="protein sequence ID" value="Pp3c16_6080V3.1"/>
    <property type="gene ID" value="Pp3c16_6080"/>
</dbReference>
<keyword evidence="14" id="KW-1185">Reference proteome</keyword>
<gene>
    <name evidence="13" type="primary">LOC112293335</name>
    <name evidence="12" type="ORF">PHYPA_020539</name>
</gene>
<dbReference type="GO" id="GO:0052381">
    <property type="term" value="F:tRNA dimethylallyltransferase activity"/>
    <property type="evidence" value="ECO:0000318"/>
    <property type="project" value="GO_Central"/>
</dbReference>
<dbReference type="InterPro" id="IPR039657">
    <property type="entry name" value="Dimethylallyltransferase"/>
</dbReference>
<dbReference type="HAMAP" id="MF_00185">
    <property type="entry name" value="IPP_trans"/>
    <property type="match status" value="1"/>
</dbReference>
<evidence type="ECO:0000256" key="2">
    <source>
        <dbReference type="ARBA" id="ARBA00005842"/>
    </source>
</evidence>
<reference evidence="13" key="3">
    <citation type="submission" date="2020-12" db="UniProtKB">
        <authorList>
            <consortium name="EnsemblPlants"/>
        </authorList>
    </citation>
    <scope>IDENTIFICATION</scope>
</reference>
<name>A0A2K1J7C7_PHYPA</name>
<evidence type="ECO:0000256" key="7">
    <source>
        <dbReference type="ARBA" id="ARBA00022741"/>
    </source>
</evidence>
<evidence type="ECO:0000313" key="14">
    <source>
        <dbReference type="Proteomes" id="UP000006727"/>
    </source>
</evidence>
<dbReference type="GO" id="GO:0009691">
    <property type="term" value="P:cytokinin biosynthetic process"/>
    <property type="evidence" value="ECO:0000318"/>
    <property type="project" value="GO_Central"/>
</dbReference>
<dbReference type="Gene3D" id="1.10.20.140">
    <property type="match status" value="1"/>
</dbReference>
<evidence type="ECO:0000256" key="1">
    <source>
        <dbReference type="ARBA" id="ARBA00001946"/>
    </source>
</evidence>
<evidence type="ECO:0000313" key="13">
    <source>
        <dbReference type="EnsemblPlants" id="Pp3c16_6080V3.1"/>
    </source>
</evidence>
<dbReference type="Gene3D" id="3.40.50.300">
    <property type="entry name" value="P-loop containing nucleotide triphosphate hydrolases"/>
    <property type="match status" value="1"/>
</dbReference>
<evidence type="ECO:0000256" key="10">
    <source>
        <dbReference type="ARBA" id="ARBA00049563"/>
    </source>
</evidence>
<dbReference type="GO" id="GO:0005524">
    <property type="term" value="F:ATP binding"/>
    <property type="evidence" value="ECO:0007669"/>
    <property type="project" value="UniProtKB-KW"/>
</dbReference>
<proteinExistence type="inferred from homology"/>
<evidence type="ECO:0000256" key="6">
    <source>
        <dbReference type="ARBA" id="ARBA00022712"/>
    </source>
</evidence>
<dbReference type="FunCoup" id="A0A2K1J7C7">
    <property type="interactions" value="378"/>
</dbReference>
<dbReference type="Proteomes" id="UP000006727">
    <property type="component" value="Chromosome 16"/>
</dbReference>
<dbReference type="EMBL" id="ABEU02000016">
    <property type="protein sequence ID" value="PNR37430.1"/>
    <property type="molecule type" value="Genomic_DNA"/>
</dbReference>
<keyword evidence="5" id="KW-0819">tRNA processing</keyword>
<comment type="catalytic activity">
    <reaction evidence="10">
        <text>adenosine(37) in tRNA + dimethylallyl diphosphate = N(6)-dimethylallyladenosine(37) in tRNA + diphosphate</text>
        <dbReference type="Rhea" id="RHEA:26482"/>
        <dbReference type="Rhea" id="RHEA-COMP:10162"/>
        <dbReference type="Rhea" id="RHEA-COMP:10375"/>
        <dbReference type="ChEBI" id="CHEBI:33019"/>
        <dbReference type="ChEBI" id="CHEBI:57623"/>
        <dbReference type="ChEBI" id="CHEBI:74411"/>
        <dbReference type="ChEBI" id="CHEBI:74415"/>
        <dbReference type="EC" id="2.5.1.75"/>
    </reaction>
</comment>
<dbReference type="RefSeq" id="XP_024398394.1">
    <property type="nucleotide sequence ID" value="XM_024542626.2"/>
</dbReference>
<protein>
    <recommendedName>
        <fullName evidence="3">tRNA dimethylallyltransferase</fullName>
        <ecNumber evidence="3">2.5.1.75</ecNumber>
    </recommendedName>
</protein>
<dbReference type="Gramene" id="Pp3c16_6080V3.2">
    <property type="protein sequence ID" value="Pp3c16_6080V3.2"/>
    <property type="gene ID" value="Pp3c16_6080"/>
</dbReference>
<dbReference type="SUPFAM" id="SSF52540">
    <property type="entry name" value="P-loop containing nucleoside triphosphate hydrolases"/>
    <property type="match status" value="1"/>
</dbReference>
<evidence type="ECO:0000313" key="12">
    <source>
        <dbReference type="EMBL" id="PNR37430.1"/>
    </source>
</evidence>
<dbReference type="STRING" id="3218.A0A2K1J7C7"/>
<organism evidence="12">
    <name type="scientific">Physcomitrium patens</name>
    <name type="common">Spreading-leaved earth moss</name>
    <name type="synonym">Physcomitrella patens</name>
    <dbReference type="NCBI Taxonomy" id="3218"/>
    <lineage>
        <taxon>Eukaryota</taxon>
        <taxon>Viridiplantae</taxon>
        <taxon>Streptophyta</taxon>
        <taxon>Embryophyta</taxon>
        <taxon>Bryophyta</taxon>
        <taxon>Bryophytina</taxon>
        <taxon>Bryopsida</taxon>
        <taxon>Funariidae</taxon>
        <taxon>Funariales</taxon>
        <taxon>Funariaceae</taxon>
        <taxon>Physcomitrium</taxon>
    </lineage>
</organism>
<evidence type="ECO:0000256" key="11">
    <source>
        <dbReference type="RuleBase" id="RU003785"/>
    </source>
</evidence>
<evidence type="ECO:0000256" key="4">
    <source>
        <dbReference type="ARBA" id="ARBA00022679"/>
    </source>
</evidence>
<accession>A0A2K1J7C7</accession>
<evidence type="ECO:0000256" key="8">
    <source>
        <dbReference type="ARBA" id="ARBA00022840"/>
    </source>
</evidence>
<comment type="cofactor">
    <cofactor evidence="1">
        <name>Mg(2+)</name>
        <dbReference type="ChEBI" id="CHEBI:18420"/>
    </cofactor>
</comment>
<keyword evidence="8 11" id="KW-0067">ATP-binding</keyword>
<dbReference type="GeneID" id="112293335"/>
<dbReference type="PANTHER" id="PTHR11088">
    <property type="entry name" value="TRNA DIMETHYLALLYLTRANSFERASE"/>
    <property type="match status" value="1"/>
</dbReference>
<dbReference type="EnsemblPlants" id="Pp3c16_6080V3.2">
    <property type="protein sequence ID" value="Pp3c16_6080V3.2"/>
    <property type="gene ID" value="Pp3c16_6080"/>
</dbReference>